<evidence type="ECO:0000256" key="2">
    <source>
        <dbReference type="ARBA" id="ARBA00022438"/>
    </source>
</evidence>
<name>A0A8E0RLV2_9TREM</name>
<keyword evidence="7" id="KW-1185">Reference proteome</keyword>
<keyword evidence="4" id="KW-0378">Hydrolase</keyword>
<dbReference type="GO" id="GO:0070006">
    <property type="term" value="F:metalloaminopeptidase activity"/>
    <property type="evidence" value="ECO:0007669"/>
    <property type="project" value="InterPro"/>
</dbReference>
<dbReference type="OrthoDB" id="412814at2759"/>
<dbReference type="AlphaFoldDB" id="A0A8E0RLV2"/>
<feature type="domain" description="Cytosol aminopeptidase" evidence="5">
    <location>
        <begin position="201"/>
        <end position="321"/>
    </location>
</feature>
<evidence type="ECO:0000256" key="3">
    <source>
        <dbReference type="ARBA" id="ARBA00022670"/>
    </source>
</evidence>
<evidence type="ECO:0000256" key="1">
    <source>
        <dbReference type="ARBA" id="ARBA00009528"/>
    </source>
</evidence>
<dbReference type="EMBL" id="LUCM01010622">
    <property type="protein sequence ID" value="KAA0185214.1"/>
    <property type="molecule type" value="Genomic_DNA"/>
</dbReference>
<reference evidence="6" key="1">
    <citation type="submission" date="2019-05" db="EMBL/GenBank/DDBJ databases">
        <title>Annotation for the trematode Fasciolopsis buski.</title>
        <authorList>
            <person name="Choi Y.-J."/>
        </authorList>
    </citation>
    <scope>NUCLEOTIDE SEQUENCE</scope>
    <source>
        <strain evidence="6">HT</strain>
        <tissue evidence="6">Whole worm</tissue>
    </source>
</reference>
<evidence type="ECO:0000256" key="4">
    <source>
        <dbReference type="ARBA" id="ARBA00022801"/>
    </source>
</evidence>
<evidence type="ECO:0000313" key="6">
    <source>
        <dbReference type="EMBL" id="KAA0185214.1"/>
    </source>
</evidence>
<evidence type="ECO:0000313" key="7">
    <source>
        <dbReference type="Proteomes" id="UP000728185"/>
    </source>
</evidence>
<dbReference type="GO" id="GO:0006508">
    <property type="term" value="P:proteolysis"/>
    <property type="evidence" value="ECO:0007669"/>
    <property type="project" value="UniProtKB-KW"/>
</dbReference>
<dbReference type="InterPro" id="IPR011356">
    <property type="entry name" value="Leucine_aapep/pepB"/>
</dbReference>
<dbReference type="Pfam" id="PF00883">
    <property type="entry name" value="Peptidase_M17"/>
    <property type="match status" value="1"/>
</dbReference>
<dbReference type="InterPro" id="IPR000819">
    <property type="entry name" value="Peptidase_M17_C"/>
</dbReference>
<dbReference type="PANTHER" id="PTHR11963:SF48">
    <property type="entry name" value="DIPEPTIDASE B, ISOFORM A"/>
    <property type="match status" value="1"/>
</dbReference>
<keyword evidence="3" id="KW-0645">Protease</keyword>
<dbReference type="Gene3D" id="3.40.630.10">
    <property type="entry name" value="Zn peptidases"/>
    <property type="match status" value="1"/>
</dbReference>
<keyword evidence="2 6" id="KW-0031">Aminopeptidase</keyword>
<evidence type="ECO:0000259" key="5">
    <source>
        <dbReference type="Pfam" id="PF00883"/>
    </source>
</evidence>
<dbReference type="PRINTS" id="PR00481">
    <property type="entry name" value="LAMNOPPTDASE"/>
</dbReference>
<dbReference type="GO" id="GO:0030145">
    <property type="term" value="F:manganese ion binding"/>
    <property type="evidence" value="ECO:0007669"/>
    <property type="project" value="InterPro"/>
</dbReference>
<dbReference type="SUPFAM" id="SSF53187">
    <property type="entry name" value="Zn-dependent exopeptidases"/>
    <property type="match status" value="1"/>
</dbReference>
<comment type="similarity">
    <text evidence="1">Belongs to the peptidase M17 family.</text>
</comment>
<gene>
    <name evidence="6" type="ORF">FBUS_08972</name>
</gene>
<dbReference type="Proteomes" id="UP000728185">
    <property type="component" value="Unassembled WGS sequence"/>
</dbReference>
<dbReference type="PANTHER" id="PTHR11963">
    <property type="entry name" value="LEUCINE AMINOPEPTIDASE-RELATED"/>
    <property type="match status" value="1"/>
</dbReference>
<protein>
    <submittedName>
        <fullName evidence="6">Leucine aminopeptidase</fullName>
    </submittedName>
</protein>
<comment type="caution">
    <text evidence="6">The sequence shown here is derived from an EMBL/GenBank/DDBJ whole genome shotgun (WGS) entry which is preliminary data.</text>
</comment>
<proteinExistence type="inferred from homology"/>
<dbReference type="GO" id="GO:0005737">
    <property type="term" value="C:cytoplasm"/>
    <property type="evidence" value="ECO:0007669"/>
    <property type="project" value="InterPro"/>
</dbReference>
<sequence length="342" mass="37564">MDHLPTVTIEKCLNVDSPEHDAVVLVAQDPFALTEELRALQPCLQAYSEVVKKFDTGVHLLHCDKLPSRRLLVSLTGPLDRDYDDVRRITEATKEGVLQAVKVGSTKPLLALTFPTSVTTLHSKWAKPEYLCLATVLAALGALYVPLEVREFSECPRPEPLKPVKSFKAERLGWLAQSSHAVDHDQLIHLAWCIEEGRRVARDIGGSDPERMCPSKIVSYLKVELSGDDVLLDAQPVHKELYPLAAVVDRGTPRDQKRSDLELQNLFLVGKGIVYDSGGHDLKVGGNMVTMHRDKCGAAAVAGFFKVLSLLKPSNINVSSTFTNSAETQISPPTISLMQTQG</sequence>
<accession>A0A8E0RLV2</accession>
<organism evidence="6 7">
    <name type="scientific">Fasciolopsis buskii</name>
    <dbReference type="NCBI Taxonomy" id="27845"/>
    <lineage>
        <taxon>Eukaryota</taxon>
        <taxon>Metazoa</taxon>
        <taxon>Spiralia</taxon>
        <taxon>Lophotrochozoa</taxon>
        <taxon>Platyhelminthes</taxon>
        <taxon>Trematoda</taxon>
        <taxon>Digenea</taxon>
        <taxon>Plagiorchiida</taxon>
        <taxon>Echinostomata</taxon>
        <taxon>Echinostomatoidea</taxon>
        <taxon>Fasciolidae</taxon>
        <taxon>Fasciolopsis</taxon>
    </lineage>
</organism>